<name>A0A433CZL2_9FUNG</name>
<organism evidence="1 2">
    <name type="scientific">Jimgerdemannia flammicorona</name>
    <dbReference type="NCBI Taxonomy" id="994334"/>
    <lineage>
        <taxon>Eukaryota</taxon>
        <taxon>Fungi</taxon>
        <taxon>Fungi incertae sedis</taxon>
        <taxon>Mucoromycota</taxon>
        <taxon>Mucoromycotina</taxon>
        <taxon>Endogonomycetes</taxon>
        <taxon>Endogonales</taxon>
        <taxon>Endogonaceae</taxon>
        <taxon>Jimgerdemannia</taxon>
    </lineage>
</organism>
<dbReference type="InterPro" id="IPR001810">
    <property type="entry name" value="F-box_dom"/>
</dbReference>
<proteinExistence type="predicted"/>
<dbReference type="Pfam" id="PF12937">
    <property type="entry name" value="F-box-like"/>
    <property type="match status" value="1"/>
</dbReference>
<keyword evidence="2" id="KW-1185">Reference proteome</keyword>
<dbReference type="Proteomes" id="UP000268093">
    <property type="component" value="Unassembled WGS sequence"/>
</dbReference>
<sequence>MCSNPLGLPPELLHEIFLYLLPPPSVPTLPFDLIACSMVCITWHFAARKLFDLNRLGGFEFIYPKRNFADSVPRLTETLVESPKYGLVYYSSDRAVKVCKRPDDCNLAAGAPKSFLRLRPTDLSKLRVTILFNPSLPAASIHRFRHLLDGIQSFCASITTLHLSHFAYSYEHTIRLADFVLALAPRLEAIRVTHGTIRPSLCSAMRLCYNLRWFEAHYTLDCDLASLLPAWPNLRHFGITAGALLDGPPPPLLLARHCPLLKSLWLNNICIRDPHHVGFNALFRCCSNLTELRLWTSTRFDDALLDDILLPYGLALRHLDFYVASVTGKSAVVDGRWPNLRSLALYECHNVSGEFVEKVAEACPMLEWVILPRKLKDKVPNPLYRFGFRQLQERGFRNTWTKAKGNGTVSEQSVKFYDNARFS</sequence>
<dbReference type="InterPro" id="IPR036047">
    <property type="entry name" value="F-box-like_dom_sf"/>
</dbReference>
<dbReference type="AlphaFoldDB" id="A0A433CZL2"/>
<dbReference type="PANTHER" id="PTHR13318:SF95">
    <property type="entry name" value="F-BOX PROTEIN YLR352W"/>
    <property type="match status" value="1"/>
</dbReference>
<dbReference type="PANTHER" id="PTHR13318">
    <property type="entry name" value="PARTNER OF PAIRED, ISOFORM B-RELATED"/>
    <property type="match status" value="1"/>
</dbReference>
<dbReference type="SUPFAM" id="SSF81383">
    <property type="entry name" value="F-box domain"/>
    <property type="match status" value="1"/>
</dbReference>
<evidence type="ECO:0000313" key="2">
    <source>
        <dbReference type="Proteomes" id="UP000268093"/>
    </source>
</evidence>
<protein>
    <submittedName>
        <fullName evidence="1">Uncharacterized protein</fullName>
    </submittedName>
</protein>
<dbReference type="GO" id="GO:0019005">
    <property type="term" value="C:SCF ubiquitin ligase complex"/>
    <property type="evidence" value="ECO:0007669"/>
    <property type="project" value="TreeGrafter"/>
</dbReference>
<gene>
    <name evidence="1" type="ORF">BC936DRAFT_150044</name>
</gene>
<dbReference type="CDD" id="cd09917">
    <property type="entry name" value="F-box_SF"/>
    <property type="match status" value="1"/>
</dbReference>
<dbReference type="SUPFAM" id="SSF52047">
    <property type="entry name" value="RNI-like"/>
    <property type="match status" value="1"/>
</dbReference>
<dbReference type="Gene3D" id="3.80.10.10">
    <property type="entry name" value="Ribonuclease Inhibitor"/>
    <property type="match status" value="1"/>
</dbReference>
<dbReference type="EMBL" id="RBNI01009787">
    <property type="protein sequence ID" value="RUP44024.1"/>
    <property type="molecule type" value="Genomic_DNA"/>
</dbReference>
<accession>A0A433CZL2</accession>
<comment type="caution">
    <text evidence="1">The sequence shown here is derived from an EMBL/GenBank/DDBJ whole genome shotgun (WGS) entry which is preliminary data.</text>
</comment>
<evidence type="ECO:0000313" key="1">
    <source>
        <dbReference type="EMBL" id="RUP44024.1"/>
    </source>
</evidence>
<dbReference type="InterPro" id="IPR032675">
    <property type="entry name" value="LRR_dom_sf"/>
</dbReference>
<dbReference type="GO" id="GO:0031146">
    <property type="term" value="P:SCF-dependent proteasomal ubiquitin-dependent protein catabolic process"/>
    <property type="evidence" value="ECO:0007669"/>
    <property type="project" value="TreeGrafter"/>
</dbReference>
<reference evidence="1 2" key="1">
    <citation type="journal article" date="2018" name="New Phytol.">
        <title>Phylogenomics of Endogonaceae and evolution of mycorrhizas within Mucoromycota.</title>
        <authorList>
            <person name="Chang Y."/>
            <person name="Desiro A."/>
            <person name="Na H."/>
            <person name="Sandor L."/>
            <person name="Lipzen A."/>
            <person name="Clum A."/>
            <person name="Barry K."/>
            <person name="Grigoriev I.V."/>
            <person name="Martin F.M."/>
            <person name="Stajich J.E."/>
            <person name="Smith M.E."/>
            <person name="Bonito G."/>
            <person name="Spatafora J.W."/>
        </authorList>
    </citation>
    <scope>NUCLEOTIDE SEQUENCE [LARGE SCALE GENOMIC DNA]</scope>
    <source>
        <strain evidence="1 2">GMNB39</strain>
    </source>
</reference>
<dbReference type="Gene3D" id="1.20.1280.50">
    <property type="match status" value="1"/>
</dbReference>